<dbReference type="EMBL" id="QRAP01000007">
    <property type="protein sequence ID" value="RDK89444.1"/>
    <property type="molecule type" value="Genomic_DNA"/>
</dbReference>
<dbReference type="Pfam" id="PF13522">
    <property type="entry name" value="GATase_6"/>
    <property type="match status" value="1"/>
</dbReference>
<dbReference type="InterPro" id="IPR029055">
    <property type="entry name" value="Ntn_hydrolases_N"/>
</dbReference>
<dbReference type="InterPro" id="IPR029057">
    <property type="entry name" value="PRTase-like"/>
</dbReference>
<comment type="similarity">
    <text evidence="2 9 10">In the C-terminal section; belongs to the purine/pyrimidine phosphoribosyltransferase family.</text>
</comment>
<dbReference type="RefSeq" id="WP_115459318.1">
    <property type="nucleotide sequence ID" value="NZ_QRAP01000007.1"/>
</dbReference>
<feature type="domain" description="Glutamine amidotransferase type-2" evidence="13">
    <location>
        <begin position="2"/>
        <end position="236"/>
    </location>
</feature>
<dbReference type="HAMAP" id="MF_01931">
    <property type="entry name" value="PurF"/>
    <property type="match status" value="1"/>
</dbReference>
<dbReference type="SUPFAM" id="SSF53271">
    <property type="entry name" value="PRTase-like"/>
    <property type="match status" value="1"/>
</dbReference>
<dbReference type="InterPro" id="IPR017932">
    <property type="entry name" value="GATase_2_dom"/>
</dbReference>
<proteinExistence type="inferred from homology"/>
<dbReference type="PANTHER" id="PTHR11907">
    <property type="entry name" value="AMIDOPHOSPHORIBOSYLTRANSFERASE"/>
    <property type="match status" value="1"/>
</dbReference>
<evidence type="ECO:0000256" key="8">
    <source>
        <dbReference type="ARBA" id="ARBA00022962"/>
    </source>
</evidence>
<dbReference type="Gene3D" id="3.40.50.2020">
    <property type="match status" value="1"/>
</dbReference>
<keyword evidence="4 9" id="KW-0808">Transferase</keyword>
<evidence type="ECO:0000256" key="12">
    <source>
        <dbReference type="PIRSR" id="PIRSR000485-2"/>
    </source>
</evidence>
<evidence type="ECO:0000256" key="10">
    <source>
        <dbReference type="PIRNR" id="PIRNR000485"/>
    </source>
</evidence>
<dbReference type="SUPFAM" id="SSF56235">
    <property type="entry name" value="N-terminal nucleophile aminohydrolases (Ntn hydrolases)"/>
    <property type="match status" value="1"/>
</dbReference>
<evidence type="ECO:0000256" key="2">
    <source>
        <dbReference type="ARBA" id="ARBA00010138"/>
    </source>
</evidence>
<organism evidence="14 15">
    <name type="scientific">Enterobacillus tribolii</name>
    <dbReference type="NCBI Taxonomy" id="1487935"/>
    <lineage>
        <taxon>Bacteria</taxon>
        <taxon>Pseudomonadati</taxon>
        <taxon>Pseudomonadota</taxon>
        <taxon>Gammaproteobacteria</taxon>
        <taxon>Enterobacterales</taxon>
        <taxon>Hafniaceae</taxon>
        <taxon>Enterobacillus</taxon>
    </lineage>
</organism>
<sequence length="505" mass="56570">MCGIVGIAGFTPVNQSIYDALMVLQHRGQDAAGIMTIDGNNGFRLRKANGLVKDVFEARHMQRLQGNMGIGHVRYPTAGSSSASEAQPFYVNSPFGITLAHNGNLTNAHELKQRLFEQARRHVNTTSDSEILLNVFAHELDHFKHYPLEADNVFAAVTATHQQIRGAYACVAMIIGHGLVAFRDPNGIRPLVIGKRALDDGRIEYMVASESVALDTLGFEFIRDVAPGEAIYVTQQGQLFTRQCAENPKSNPCLFEYVYFARPDSFIDKISVYSARVRMGQKLGDKIAREWEDFDIDVVIPIPETSCDIALEIARILNKPYRQGFVKNRYVGRTFIMPGQQLRRKSVRRKLNANRAEFRDKNVLLVDDSIVRGTTSEQIIEMAREAGAKKVYLASAAPEIRFPNVYGIDMPSANELIAHGREVNEIAQLIGADALVFQDLDDLIDAVREENPDIEQFECSVFNGVYVTKDVDQGYLEYLETLRNDDAKAVRDQQEVENLELHNEG</sequence>
<evidence type="ECO:0000256" key="4">
    <source>
        <dbReference type="ARBA" id="ARBA00022679"/>
    </source>
</evidence>
<dbReference type="InterPro" id="IPR005854">
    <property type="entry name" value="PurF"/>
</dbReference>
<comment type="function">
    <text evidence="9">Catalyzes the formation of phosphoribosylamine from phosphoribosylpyrophosphate (PRPP) and glutamine.</text>
</comment>
<dbReference type="Gene3D" id="3.60.20.10">
    <property type="entry name" value="Glutamine Phosphoribosylpyrophosphate, subunit 1, domain 1"/>
    <property type="match status" value="1"/>
</dbReference>
<dbReference type="PROSITE" id="PS51278">
    <property type="entry name" value="GATASE_TYPE_2"/>
    <property type="match status" value="1"/>
</dbReference>
<keyword evidence="8 9" id="KW-0315">Glutamine amidotransferase</keyword>
<dbReference type="GO" id="GO:0006189">
    <property type="term" value="P:'de novo' IMP biosynthetic process"/>
    <property type="evidence" value="ECO:0007669"/>
    <property type="project" value="UniProtKB-UniRule"/>
</dbReference>
<feature type="binding site" evidence="9 12">
    <location>
        <position position="367"/>
    </location>
    <ligand>
        <name>Mg(2+)</name>
        <dbReference type="ChEBI" id="CHEBI:18420"/>
    </ligand>
</feature>
<name>A0A370QM47_9GAMM</name>
<keyword evidence="7 9" id="KW-0460">Magnesium</keyword>
<evidence type="ECO:0000256" key="9">
    <source>
        <dbReference type="HAMAP-Rule" id="MF_01931"/>
    </source>
</evidence>
<feature type="active site" description="Nucleophile" evidence="9 11">
    <location>
        <position position="2"/>
    </location>
</feature>
<dbReference type="CDD" id="cd00715">
    <property type="entry name" value="GPATase_N"/>
    <property type="match status" value="1"/>
</dbReference>
<comment type="cofactor">
    <cofactor evidence="9 12">
        <name>Mg(2+)</name>
        <dbReference type="ChEBI" id="CHEBI:18420"/>
    </cofactor>
    <text evidence="9 12">Binds 1 Mg(2+) ion per subunit.</text>
</comment>
<evidence type="ECO:0000256" key="1">
    <source>
        <dbReference type="ARBA" id="ARBA00005209"/>
    </source>
</evidence>
<dbReference type="InterPro" id="IPR000836">
    <property type="entry name" value="PRTase_dom"/>
</dbReference>
<comment type="caution">
    <text evidence="14">The sequence shown here is derived from an EMBL/GenBank/DDBJ whole genome shotgun (WGS) entry which is preliminary data.</text>
</comment>
<dbReference type="Pfam" id="PF00156">
    <property type="entry name" value="Pribosyltran"/>
    <property type="match status" value="1"/>
</dbReference>
<gene>
    <name evidence="9" type="primary">purF</name>
    <name evidence="14" type="ORF">C8D90_10795</name>
</gene>
<keyword evidence="5 9" id="KW-0479">Metal-binding</keyword>
<dbReference type="FunFam" id="3.60.20.10:FF:000011">
    <property type="entry name" value="Amidophosphoribosyltransferase"/>
    <property type="match status" value="1"/>
</dbReference>
<dbReference type="Proteomes" id="UP000254848">
    <property type="component" value="Unassembled WGS sequence"/>
</dbReference>
<comment type="catalytic activity">
    <reaction evidence="9 10">
        <text>5-phospho-beta-D-ribosylamine + L-glutamate + diphosphate = 5-phospho-alpha-D-ribose 1-diphosphate + L-glutamine + H2O</text>
        <dbReference type="Rhea" id="RHEA:14905"/>
        <dbReference type="ChEBI" id="CHEBI:15377"/>
        <dbReference type="ChEBI" id="CHEBI:29985"/>
        <dbReference type="ChEBI" id="CHEBI:33019"/>
        <dbReference type="ChEBI" id="CHEBI:58017"/>
        <dbReference type="ChEBI" id="CHEBI:58359"/>
        <dbReference type="ChEBI" id="CHEBI:58681"/>
        <dbReference type="EC" id="2.4.2.14"/>
    </reaction>
</comment>
<evidence type="ECO:0000256" key="6">
    <source>
        <dbReference type="ARBA" id="ARBA00022755"/>
    </source>
</evidence>
<evidence type="ECO:0000256" key="5">
    <source>
        <dbReference type="ARBA" id="ARBA00022723"/>
    </source>
</evidence>
<evidence type="ECO:0000313" key="14">
    <source>
        <dbReference type="EMBL" id="RDK89444.1"/>
    </source>
</evidence>
<dbReference type="OrthoDB" id="9801213at2"/>
<dbReference type="AlphaFoldDB" id="A0A370QM47"/>
<evidence type="ECO:0000256" key="7">
    <source>
        <dbReference type="ARBA" id="ARBA00022842"/>
    </source>
</evidence>
<evidence type="ECO:0000313" key="15">
    <source>
        <dbReference type="Proteomes" id="UP000254848"/>
    </source>
</evidence>
<dbReference type="PIRSF" id="PIRSF000485">
    <property type="entry name" value="Amd_phspho_trans"/>
    <property type="match status" value="1"/>
</dbReference>
<feature type="binding site" evidence="9 12">
    <location>
        <position position="305"/>
    </location>
    <ligand>
        <name>Mg(2+)</name>
        <dbReference type="ChEBI" id="CHEBI:18420"/>
    </ligand>
</feature>
<comment type="pathway">
    <text evidence="1 9 10">Purine metabolism; IMP biosynthesis via de novo pathway; N(1)-(5-phospho-D-ribosyl)glycinamide from 5-phospho-alpha-D-ribose 1-diphosphate: step 1/2.</text>
</comment>
<comment type="caution">
    <text evidence="9">Lacks conserved residue(s) required for the propagation of feature annotation.</text>
</comment>
<dbReference type="EC" id="2.4.2.14" evidence="9"/>
<dbReference type="GO" id="GO:0000287">
    <property type="term" value="F:magnesium ion binding"/>
    <property type="evidence" value="ECO:0007669"/>
    <property type="project" value="UniProtKB-UniRule"/>
</dbReference>
<protein>
    <recommendedName>
        <fullName evidence="9">Amidophosphoribosyltransferase</fullName>
        <shortName evidence="9">ATase</shortName>
        <ecNumber evidence="9">2.4.2.14</ecNumber>
    </recommendedName>
    <alternativeName>
        <fullName evidence="9">Glutamine phosphoribosylpyrophosphate amidotransferase</fullName>
        <shortName evidence="9">GPATase</shortName>
    </alternativeName>
</protein>
<dbReference type="InterPro" id="IPR035584">
    <property type="entry name" value="PurF_N"/>
</dbReference>
<feature type="binding site" evidence="9 12">
    <location>
        <position position="368"/>
    </location>
    <ligand>
        <name>Mg(2+)</name>
        <dbReference type="ChEBI" id="CHEBI:18420"/>
    </ligand>
</feature>
<reference evidence="14 15" key="1">
    <citation type="submission" date="2018-07" db="EMBL/GenBank/DDBJ databases">
        <title>Genomic Encyclopedia of Type Strains, Phase IV (KMG-IV): sequencing the most valuable type-strain genomes for metagenomic binning, comparative biology and taxonomic classification.</title>
        <authorList>
            <person name="Goeker M."/>
        </authorList>
    </citation>
    <scope>NUCLEOTIDE SEQUENCE [LARGE SCALE GENOMIC DNA]</scope>
    <source>
        <strain evidence="14 15">DSM 103736</strain>
    </source>
</reference>
<dbReference type="CDD" id="cd06223">
    <property type="entry name" value="PRTases_typeI"/>
    <property type="match status" value="1"/>
</dbReference>
<dbReference type="NCBIfam" id="TIGR01134">
    <property type="entry name" value="purF"/>
    <property type="match status" value="1"/>
</dbReference>
<evidence type="ECO:0000256" key="11">
    <source>
        <dbReference type="PIRSR" id="PIRSR000485-1"/>
    </source>
</evidence>
<dbReference type="GO" id="GO:0009113">
    <property type="term" value="P:purine nucleobase biosynthetic process"/>
    <property type="evidence" value="ECO:0007669"/>
    <property type="project" value="UniProtKB-UniRule"/>
</dbReference>
<keyword evidence="3 9" id="KW-0328">Glycosyltransferase</keyword>
<dbReference type="GO" id="GO:0004044">
    <property type="term" value="F:amidophosphoribosyltransferase activity"/>
    <property type="evidence" value="ECO:0007669"/>
    <property type="project" value="UniProtKB-UniRule"/>
</dbReference>
<evidence type="ECO:0000259" key="13">
    <source>
        <dbReference type="PROSITE" id="PS51278"/>
    </source>
</evidence>
<keyword evidence="15" id="KW-1185">Reference proteome</keyword>
<evidence type="ECO:0000256" key="3">
    <source>
        <dbReference type="ARBA" id="ARBA00022676"/>
    </source>
</evidence>
<dbReference type="UniPathway" id="UPA00074">
    <property type="reaction ID" value="UER00124"/>
</dbReference>
<keyword evidence="6 9" id="KW-0658">Purine biosynthesis</keyword>
<accession>A0A370QM47</accession>